<dbReference type="Pfam" id="PF14542">
    <property type="entry name" value="Acetyltransf_CG"/>
    <property type="match status" value="1"/>
</dbReference>
<organism evidence="2 3">
    <name type="scientific">Phreatobacter stygius</name>
    <dbReference type="NCBI Taxonomy" id="1940610"/>
    <lineage>
        <taxon>Bacteria</taxon>
        <taxon>Pseudomonadati</taxon>
        <taxon>Pseudomonadota</taxon>
        <taxon>Alphaproteobacteria</taxon>
        <taxon>Hyphomicrobiales</taxon>
        <taxon>Phreatobacteraceae</taxon>
        <taxon>Phreatobacter</taxon>
    </lineage>
</organism>
<feature type="domain" description="N-acetyltransferase" evidence="1">
    <location>
        <begin position="6"/>
        <end position="91"/>
    </location>
</feature>
<dbReference type="KEGG" id="pstg:E8M01_26620"/>
<reference evidence="2 3" key="1">
    <citation type="submission" date="2019-04" db="EMBL/GenBank/DDBJ databases">
        <title>Phreatobacter aquaticus sp. nov.</title>
        <authorList>
            <person name="Choi A."/>
        </authorList>
    </citation>
    <scope>NUCLEOTIDE SEQUENCE [LARGE SCALE GENOMIC DNA]</scope>
    <source>
        <strain evidence="2 3">KCTC 52518</strain>
    </source>
</reference>
<keyword evidence="3" id="KW-1185">Reference proteome</keyword>
<dbReference type="RefSeq" id="WP_136962914.1">
    <property type="nucleotide sequence ID" value="NZ_CP039690.1"/>
</dbReference>
<evidence type="ECO:0000313" key="2">
    <source>
        <dbReference type="EMBL" id="QCI67483.1"/>
    </source>
</evidence>
<evidence type="ECO:0000259" key="1">
    <source>
        <dbReference type="PROSITE" id="PS51729"/>
    </source>
</evidence>
<sequence length="91" mass="10181">MSSAIHDNIDDRRFELTVDGRIVFADYRREPSSIVIFHVEAPVPLRGTGAAGRLMEGIVELARAENRELVPLCSYASAWMRRHKQEVGVSG</sequence>
<protein>
    <submittedName>
        <fullName evidence="2">N-acetyltransferase</fullName>
    </submittedName>
</protein>
<dbReference type="GO" id="GO:0016740">
    <property type="term" value="F:transferase activity"/>
    <property type="evidence" value="ECO:0007669"/>
    <property type="project" value="UniProtKB-KW"/>
</dbReference>
<dbReference type="SUPFAM" id="SSF55729">
    <property type="entry name" value="Acyl-CoA N-acyltransferases (Nat)"/>
    <property type="match status" value="1"/>
</dbReference>
<dbReference type="EMBL" id="CP039690">
    <property type="protein sequence ID" value="QCI67483.1"/>
    <property type="molecule type" value="Genomic_DNA"/>
</dbReference>
<dbReference type="InterPro" id="IPR016181">
    <property type="entry name" value="Acyl_CoA_acyltransferase"/>
</dbReference>
<accession>A0A4D7B9N3</accession>
<proteinExistence type="predicted"/>
<dbReference type="OrthoDB" id="9800945at2"/>
<dbReference type="AlphaFoldDB" id="A0A4D7B9N3"/>
<dbReference type="PANTHER" id="PTHR31435">
    <property type="entry name" value="PROTEIN NATD1"/>
    <property type="match status" value="1"/>
</dbReference>
<dbReference type="InterPro" id="IPR045057">
    <property type="entry name" value="Gcn5-rel_NAT"/>
</dbReference>
<dbReference type="Gene3D" id="3.40.630.30">
    <property type="match status" value="1"/>
</dbReference>
<name>A0A4D7B9N3_9HYPH</name>
<keyword evidence="2" id="KW-0808">Transferase</keyword>
<evidence type="ECO:0000313" key="3">
    <source>
        <dbReference type="Proteomes" id="UP000298781"/>
    </source>
</evidence>
<dbReference type="Proteomes" id="UP000298781">
    <property type="component" value="Chromosome"/>
</dbReference>
<gene>
    <name evidence="2" type="ORF">E8M01_26620</name>
</gene>
<dbReference type="InterPro" id="IPR031165">
    <property type="entry name" value="GNAT_YJDJ"/>
</dbReference>
<dbReference type="PANTHER" id="PTHR31435:SF10">
    <property type="entry name" value="BSR4717 PROTEIN"/>
    <property type="match status" value="1"/>
</dbReference>
<dbReference type="PROSITE" id="PS51729">
    <property type="entry name" value="GNAT_YJDJ"/>
    <property type="match status" value="1"/>
</dbReference>